<feature type="transmembrane region" description="Helical" evidence="6">
    <location>
        <begin position="180"/>
        <end position="202"/>
    </location>
</feature>
<evidence type="ECO:0000313" key="8">
    <source>
        <dbReference type="Proteomes" id="UP000619534"/>
    </source>
</evidence>
<reference evidence="8" key="1">
    <citation type="journal article" date="2019" name="Int. J. Syst. Evol. Microbiol.">
        <title>The Global Catalogue of Microorganisms (GCM) 10K type strain sequencing project: providing services to taxonomists for standard genome sequencing and annotation.</title>
        <authorList>
            <consortium name="The Broad Institute Genomics Platform"/>
            <consortium name="The Broad Institute Genome Sequencing Center for Infectious Disease"/>
            <person name="Wu L."/>
            <person name="Ma J."/>
        </authorList>
    </citation>
    <scope>NUCLEOTIDE SEQUENCE [LARGE SCALE GENOMIC DNA]</scope>
    <source>
        <strain evidence="8">CCM 7282</strain>
    </source>
</reference>
<keyword evidence="3 6" id="KW-0812">Transmembrane</keyword>
<sequence>MNNTIAAFLLGVPFLLLLGLYMGAVFLSNGRHRRWPFYRSVLWGIGTSFAILSVAGPLAERAHVDFTAHMLGHLFLGMLAPLLMALAAPMTLLLRTLPVKNARRLTKLLRSKPVRVLSNPITATILNIGGLWLLYATDLYMLMHHSLILHVFIHIHVFLAGYLFTISILYIDPTPHRHSYLYRGIVLVTAVAGHGILSKYIYANPPAGIAADQAQAGGKLMYYGGDMIDAVIIFLLCLHWYQAARPRKNAAQVTWQNR</sequence>
<dbReference type="RefSeq" id="WP_062440018.1">
    <property type="nucleotide sequence ID" value="NZ_BMCJ01000006.1"/>
</dbReference>
<accession>A0ABQ1PKA5</accession>
<comment type="subcellular location">
    <subcellularLocation>
        <location evidence="1">Cell membrane</location>
        <topology evidence="1">Multi-pass membrane protein</topology>
    </subcellularLocation>
</comment>
<feature type="transmembrane region" description="Helical" evidence="6">
    <location>
        <begin position="222"/>
        <end position="241"/>
    </location>
</feature>
<feature type="transmembrane region" description="Helical" evidence="6">
    <location>
        <begin position="147"/>
        <end position="171"/>
    </location>
</feature>
<keyword evidence="8" id="KW-1185">Reference proteome</keyword>
<keyword evidence="4 6" id="KW-1133">Transmembrane helix</keyword>
<feature type="transmembrane region" description="Helical" evidence="6">
    <location>
        <begin position="116"/>
        <end position="135"/>
    </location>
</feature>
<evidence type="ECO:0000256" key="2">
    <source>
        <dbReference type="ARBA" id="ARBA00022475"/>
    </source>
</evidence>
<protein>
    <submittedName>
        <fullName evidence="7">Membrane protein</fullName>
    </submittedName>
</protein>
<evidence type="ECO:0000256" key="1">
    <source>
        <dbReference type="ARBA" id="ARBA00004651"/>
    </source>
</evidence>
<feature type="transmembrane region" description="Helical" evidence="6">
    <location>
        <begin position="6"/>
        <end position="28"/>
    </location>
</feature>
<dbReference type="EMBL" id="BMCJ01000006">
    <property type="protein sequence ID" value="GGC98744.1"/>
    <property type="molecule type" value="Genomic_DNA"/>
</dbReference>
<proteinExistence type="predicted"/>
<evidence type="ECO:0000256" key="3">
    <source>
        <dbReference type="ARBA" id="ARBA00022692"/>
    </source>
</evidence>
<evidence type="ECO:0000313" key="7">
    <source>
        <dbReference type="EMBL" id="GGC98744.1"/>
    </source>
</evidence>
<evidence type="ECO:0000256" key="6">
    <source>
        <dbReference type="SAM" id="Phobius"/>
    </source>
</evidence>
<evidence type="ECO:0000256" key="5">
    <source>
        <dbReference type="ARBA" id="ARBA00023136"/>
    </source>
</evidence>
<keyword evidence="5 6" id="KW-0472">Membrane</keyword>
<organism evidence="7 8">
    <name type="scientific">Thalassobacillus devorans</name>
    <dbReference type="NCBI Taxonomy" id="279813"/>
    <lineage>
        <taxon>Bacteria</taxon>
        <taxon>Bacillati</taxon>
        <taxon>Bacillota</taxon>
        <taxon>Bacilli</taxon>
        <taxon>Bacillales</taxon>
        <taxon>Bacillaceae</taxon>
        <taxon>Thalassobacillus</taxon>
    </lineage>
</organism>
<dbReference type="InterPro" id="IPR019108">
    <property type="entry name" value="Caa3_assmbl_CtaG-rel"/>
</dbReference>
<dbReference type="Pfam" id="PF09678">
    <property type="entry name" value="Caa3_CtaG"/>
    <property type="match status" value="1"/>
</dbReference>
<dbReference type="Proteomes" id="UP000619534">
    <property type="component" value="Unassembled WGS sequence"/>
</dbReference>
<feature type="transmembrane region" description="Helical" evidence="6">
    <location>
        <begin position="71"/>
        <end position="95"/>
    </location>
</feature>
<feature type="transmembrane region" description="Helical" evidence="6">
    <location>
        <begin position="40"/>
        <end position="59"/>
    </location>
</feature>
<keyword evidence="2" id="KW-1003">Cell membrane</keyword>
<evidence type="ECO:0000256" key="4">
    <source>
        <dbReference type="ARBA" id="ARBA00022989"/>
    </source>
</evidence>
<gene>
    <name evidence="7" type="ORF">GCM10007216_31910</name>
</gene>
<comment type="caution">
    <text evidence="7">The sequence shown here is derived from an EMBL/GenBank/DDBJ whole genome shotgun (WGS) entry which is preliminary data.</text>
</comment>
<name>A0ABQ1PKA5_9BACI</name>